<reference evidence="1 2" key="1">
    <citation type="submission" date="2019-09" db="EMBL/GenBank/DDBJ databases">
        <authorList>
            <person name="Chandra G."/>
            <person name="Truman W A."/>
        </authorList>
    </citation>
    <scope>NUCLEOTIDE SEQUENCE [LARGE SCALE GENOMIC DNA]</scope>
    <source>
        <strain evidence="1">PS712</strain>
    </source>
</reference>
<protein>
    <submittedName>
        <fullName evidence="1">Uncharacterized protein</fullName>
    </submittedName>
</protein>
<dbReference type="RefSeq" id="WP_150705365.1">
    <property type="nucleotide sequence ID" value="NZ_CABVIB010000055.1"/>
</dbReference>
<dbReference type="OrthoDB" id="6895177at2"/>
<dbReference type="EMBL" id="CABVIB010000055">
    <property type="protein sequence ID" value="VVO40165.1"/>
    <property type="molecule type" value="Genomic_DNA"/>
</dbReference>
<evidence type="ECO:0000313" key="2">
    <source>
        <dbReference type="Proteomes" id="UP000326018"/>
    </source>
</evidence>
<proteinExistence type="predicted"/>
<gene>
    <name evidence="1" type="ORF">PS712_05774</name>
</gene>
<accession>A0A5E7FLQ2</accession>
<organism evidence="1 2">
    <name type="scientific">Pseudomonas fluorescens</name>
    <dbReference type="NCBI Taxonomy" id="294"/>
    <lineage>
        <taxon>Bacteria</taxon>
        <taxon>Pseudomonadati</taxon>
        <taxon>Pseudomonadota</taxon>
        <taxon>Gammaproteobacteria</taxon>
        <taxon>Pseudomonadales</taxon>
        <taxon>Pseudomonadaceae</taxon>
        <taxon>Pseudomonas</taxon>
    </lineage>
</organism>
<dbReference type="Proteomes" id="UP000326018">
    <property type="component" value="Unassembled WGS sequence"/>
</dbReference>
<sequence>MKARIEKKLSKRLVQLHPALYRRAWIDKDEPSELAYEQHTRVSHVRSVGGGTDYWGDGQDAYTVWADWKMNWCWHGPFEEYPHEHNLAHYPNTEGFRPTTRNLLKLAANCELASKATA</sequence>
<dbReference type="AlphaFoldDB" id="A0A5E7FLQ2"/>
<evidence type="ECO:0000313" key="1">
    <source>
        <dbReference type="EMBL" id="VVO40165.1"/>
    </source>
</evidence>
<name>A0A5E7FLQ2_PSEFL</name>